<dbReference type="Proteomes" id="UP000243255">
    <property type="component" value="Unassembled WGS sequence"/>
</dbReference>
<keyword evidence="4 7" id="KW-0812">Transmembrane</keyword>
<dbReference type="PANTHER" id="PTHR32322:SF18">
    <property type="entry name" value="S-ADENOSYLMETHIONINE_S-ADENOSYLHOMOCYSTEINE TRANSPORTER"/>
    <property type="match status" value="1"/>
</dbReference>
<dbReference type="AlphaFoldDB" id="A0A1M5R7H2"/>
<keyword evidence="5 7" id="KW-1133">Transmembrane helix</keyword>
<feature type="transmembrane region" description="Helical" evidence="7">
    <location>
        <begin position="152"/>
        <end position="172"/>
    </location>
</feature>
<dbReference type="OrthoDB" id="37139at2"/>
<evidence type="ECO:0000256" key="2">
    <source>
        <dbReference type="ARBA" id="ARBA00007362"/>
    </source>
</evidence>
<evidence type="ECO:0000256" key="5">
    <source>
        <dbReference type="ARBA" id="ARBA00022989"/>
    </source>
</evidence>
<evidence type="ECO:0000256" key="3">
    <source>
        <dbReference type="ARBA" id="ARBA00022475"/>
    </source>
</evidence>
<evidence type="ECO:0000313" key="10">
    <source>
        <dbReference type="Proteomes" id="UP000243255"/>
    </source>
</evidence>
<dbReference type="InterPro" id="IPR050638">
    <property type="entry name" value="AA-Vitamin_Transporters"/>
</dbReference>
<organism evidence="9 10">
    <name type="scientific">Asaccharospora irregularis DSM 2635</name>
    <dbReference type="NCBI Taxonomy" id="1121321"/>
    <lineage>
        <taxon>Bacteria</taxon>
        <taxon>Bacillati</taxon>
        <taxon>Bacillota</taxon>
        <taxon>Clostridia</taxon>
        <taxon>Peptostreptococcales</taxon>
        <taxon>Peptostreptococcaceae</taxon>
        <taxon>Asaccharospora</taxon>
    </lineage>
</organism>
<feature type="transmembrane region" description="Helical" evidence="7">
    <location>
        <begin position="68"/>
        <end position="93"/>
    </location>
</feature>
<dbReference type="Gene3D" id="1.10.3730.20">
    <property type="match status" value="1"/>
</dbReference>
<dbReference type="InterPro" id="IPR037185">
    <property type="entry name" value="EmrE-like"/>
</dbReference>
<protein>
    <submittedName>
        <fullName evidence="9">Permease of the drug/metabolite transporter (DMT) superfamily</fullName>
    </submittedName>
</protein>
<evidence type="ECO:0000259" key="8">
    <source>
        <dbReference type="Pfam" id="PF00892"/>
    </source>
</evidence>
<dbReference type="PANTHER" id="PTHR32322">
    <property type="entry name" value="INNER MEMBRANE TRANSPORTER"/>
    <property type="match status" value="1"/>
</dbReference>
<feature type="transmembrane region" description="Helical" evidence="7">
    <location>
        <begin position="36"/>
        <end position="56"/>
    </location>
</feature>
<dbReference type="RefSeq" id="WP_073126869.1">
    <property type="nucleotide sequence ID" value="NZ_BAABCH010000089.1"/>
</dbReference>
<feature type="transmembrane region" description="Helical" evidence="7">
    <location>
        <begin position="129"/>
        <end position="146"/>
    </location>
</feature>
<evidence type="ECO:0000313" key="9">
    <source>
        <dbReference type="EMBL" id="SHH21813.1"/>
    </source>
</evidence>
<keyword evidence="6 7" id="KW-0472">Membrane</keyword>
<dbReference type="GO" id="GO:0005886">
    <property type="term" value="C:plasma membrane"/>
    <property type="evidence" value="ECO:0007669"/>
    <property type="project" value="UniProtKB-SubCell"/>
</dbReference>
<dbReference type="EMBL" id="FQWX01000027">
    <property type="protein sequence ID" value="SHH21813.1"/>
    <property type="molecule type" value="Genomic_DNA"/>
</dbReference>
<feature type="transmembrane region" description="Helical" evidence="7">
    <location>
        <begin position="222"/>
        <end position="243"/>
    </location>
</feature>
<comment type="subcellular location">
    <subcellularLocation>
        <location evidence="1">Cell membrane</location>
        <topology evidence="1">Multi-pass membrane protein</topology>
    </subcellularLocation>
</comment>
<sequence length="308" mass="34346">MKEKSIKIYSAAILYSFIIGLSFLFVKVALKTTDPLNILAHRFTVSFIVLSIPILLKYIKINLTREDIVSILPLSIFYPTLFFAFQSFGLVYISSSEAGIIQATIPIFTIILATIFLKEKASLVQKISLALSVIGVIYIFVSKGVSFNSNNFIGIILVVISALSSACYNILARKKTKDYRVIDLTYAMIFVGFISFNTLSLTQRIINGNINSYFSPFSEPSFLISIFYLGILSSIVTSFLSTYVLSKIEASKMSVFNNLGTLITMIAGVIFLNENIYYYHIIGTILIILGVIGTNLKLEKKNNKNLDE</sequence>
<evidence type="ECO:0000256" key="7">
    <source>
        <dbReference type="SAM" id="Phobius"/>
    </source>
</evidence>
<dbReference type="SUPFAM" id="SSF103481">
    <property type="entry name" value="Multidrug resistance efflux transporter EmrE"/>
    <property type="match status" value="2"/>
</dbReference>
<evidence type="ECO:0000256" key="4">
    <source>
        <dbReference type="ARBA" id="ARBA00022692"/>
    </source>
</evidence>
<reference evidence="10" key="1">
    <citation type="submission" date="2016-11" db="EMBL/GenBank/DDBJ databases">
        <authorList>
            <person name="Varghese N."/>
            <person name="Submissions S."/>
        </authorList>
    </citation>
    <scope>NUCLEOTIDE SEQUENCE [LARGE SCALE GENOMIC DNA]</scope>
    <source>
        <strain evidence="10">DSM 2635</strain>
    </source>
</reference>
<name>A0A1M5R7H2_9FIRM</name>
<feature type="transmembrane region" description="Helical" evidence="7">
    <location>
        <begin position="12"/>
        <end position="30"/>
    </location>
</feature>
<gene>
    <name evidence="9" type="ORF">SAMN04488530_12723</name>
</gene>
<proteinExistence type="inferred from homology"/>
<feature type="transmembrane region" description="Helical" evidence="7">
    <location>
        <begin position="184"/>
        <end position="202"/>
    </location>
</feature>
<keyword evidence="10" id="KW-1185">Reference proteome</keyword>
<feature type="transmembrane region" description="Helical" evidence="7">
    <location>
        <begin position="278"/>
        <end position="296"/>
    </location>
</feature>
<comment type="similarity">
    <text evidence="2">Belongs to the EamA transporter family.</text>
</comment>
<accession>A0A1M5R7H2</accession>
<dbReference type="Pfam" id="PF00892">
    <property type="entry name" value="EamA"/>
    <property type="match status" value="2"/>
</dbReference>
<evidence type="ECO:0000256" key="6">
    <source>
        <dbReference type="ARBA" id="ARBA00023136"/>
    </source>
</evidence>
<dbReference type="InterPro" id="IPR000620">
    <property type="entry name" value="EamA_dom"/>
</dbReference>
<feature type="transmembrane region" description="Helical" evidence="7">
    <location>
        <begin position="255"/>
        <end position="272"/>
    </location>
</feature>
<feature type="transmembrane region" description="Helical" evidence="7">
    <location>
        <begin position="99"/>
        <end position="117"/>
    </location>
</feature>
<feature type="domain" description="EamA" evidence="8">
    <location>
        <begin position="8"/>
        <end position="140"/>
    </location>
</feature>
<feature type="domain" description="EamA" evidence="8">
    <location>
        <begin position="153"/>
        <end position="295"/>
    </location>
</feature>
<evidence type="ECO:0000256" key="1">
    <source>
        <dbReference type="ARBA" id="ARBA00004651"/>
    </source>
</evidence>
<keyword evidence="3" id="KW-1003">Cell membrane</keyword>